<sequence>MTPKISVLVQVDVGDGTVALGVTGQLTEGNQQALVSLVRRARSAFPGAAVTVDLVRVESMSATALDLLMWSLEMLDAATAPVTLGIPSPDPTGSSRTPAGSTRFPRKETR</sequence>
<dbReference type="Proteomes" id="UP000436989">
    <property type="component" value="Unassembled WGS sequence"/>
</dbReference>
<comment type="caution">
    <text evidence="2">The sequence shown here is derived from an EMBL/GenBank/DDBJ whole genome shotgun (WGS) entry which is preliminary data.</text>
</comment>
<reference evidence="2 3" key="1">
    <citation type="submission" date="2019-12" db="EMBL/GenBank/DDBJ databases">
        <authorList>
            <person name="Shi Y."/>
        </authorList>
    </citation>
    <scope>NUCLEOTIDE SEQUENCE [LARGE SCALE GENOMIC DNA]</scope>
    <source>
        <strain evidence="2 3">JCM 17929</strain>
    </source>
</reference>
<name>A0A6N8GNI9_9MICC</name>
<evidence type="ECO:0000313" key="2">
    <source>
        <dbReference type="EMBL" id="MUN62833.1"/>
    </source>
</evidence>
<dbReference type="AlphaFoldDB" id="A0A6N8GNI9"/>
<feature type="compositionally biased region" description="Polar residues" evidence="1">
    <location>
        <begin position="91"/>
        <end position="100"/>
    </location>
</feature>
<evidence type="ECO:0008006" key="4">
    <source>
        <dbReference type="Google" id="ProtNLM"/>
    </source>
</evidence>
<protein>
    <recommendedName>
        <fullName evidence="4">STAS domain-containing protein</fullName>
    </recommendedName>
</protein>
<dbReference type="Gene3D" id="3.30.750.24">
    <property type="entry name" value="STAS domain"/>
    <property type="match status" value="1"/>
</dbReference>
<dbReference type="EMBL" id="WOGU01000004">
    <property type="protein sequence ID" value="MUN62833.1"/>
    <property type="molecule type" value="Genomic_DNA"/>
</dbReference>
<gene>
    <name evidence="2" type="ORF">GMA12_06715</name>
</gene>
<organism evidence="2 3">
    <name type="scientific">Kocuria sediminis</name>
    <dbReference type="NCBI Taxonomy" id="1038857"/>
    <lineage>
        <taxon>Bacteria</taxon>
        <taxon>Bacillati</taxon>
        <taxon>Actinomycetota</taxon>
        <taxon>Actinomycetes</taxon>
        <taxon>Micrococcales</taxon>
        <taxon>Micrococcaceae</taxon>
        <taxon>Kocuria</taxon>
    </lineage>
</organism>
<proteinExistence type="predicted"/>
<dbReference type="RefSeq" id="WP_156268356.1">
    <property type="nucleotide sequence ID" value="NZ_WOGU01000004.1"/>
</dbReference>
<keyword evidence="3" id="KW-1185">Reference proteome</keyword>
<feature type="region of interest" description="Disordered" evidence="1">
    <location>
        <begin position="82"/>
        <end position="110"/>
    </location>
</feature>
<evidence type="ECO:0000256" key="1">
    <source>
        <dbReference type="SAM" id="MobiDB-lite"/>
    </source>
</evidence>
<evidence type="ECO:0000313" key="3">
    <source>
        <dbReference type="Proteomes" id="UP000436989"/>
    </source>
</evidence>
<accession>A0A6N8GNI9</accession>
<dbReference type="InterPro" id="IPR036513">
    <property type="entry name" value="STAS_dom_sf"/>
</dbReference>